<organism evidence="2 3">
    <name type="scientific">Caerostris darwini</name>
    <dbReference type="NCBI Taxonomy" id="1538125"/>
    <lineage>
        <taxon>Eukaryota</taxon>
        <taxon>Metazoa</taxon>
        <taxon>Ecdysozoa</taxon>
        <taxon>Arthropoda</taxon>
        <taxon>Chelicerata</taxon>
        <taxon>Arachnida</taxon>
        <taxon>Araneae</taxon>
        <taxon>Araneomorphae</taxon>
        <taxon>Entelegynae</taxon>
        <taxon>Araneoidea</taxon>
        <taxon>Araneidae</taxon>
        <taxon>Caerostris</taxon>
    </lineage>
</organism>
<comment type="caution">
    <text evidence="2">The sequence shown here is derived from an EMBL/GenBank/DDBJ whole genome shotgun (WGS) entry which is preliminary data.</text>
</comment>
<evidence type="ECO:0000256" key="1">
    <source>
        <dbReference type="SAM" id="MobiDB-lite"/>
    </source>
</evidence>
<gene>
    <name evidence="2" type="ORF">CDAR_500891</name>
</gene>
<feature type="compositionally biased region" description="Basic residues" evidence="1">
    <location>
        <begin position="69"/>
        <end position="90"/>
    </location>
</feature>
<dbReference type="EMBL" id="BPLQ01001716">
    <property type="protein sequence ID" value="GIX84412.1"/>
    <property type="molecule type" value="Genomic_DNA"/>
</dbReference>
<feature type="compositionally biased region" description="Gly residues" evidence="1">
    <location>
        <begin position="121"/>
        <end position="132"/>
    </location>
</feature>
<reference evidence="2 3" key="1">
    <citation type="submission" date="2021-06" db="EMBL/GenBank/DDBJ databases">
        <title>Caerostris darwini draft genome.</title>
        <authorList>
            <person name="Kono N."/>
            <person name="Arakawa K."/>
        </authorList>
    </citation>
    <scope>NUCLEOTIDE SEQUENCE [LARGE SCALE GENOMIC DNA]</scope>
</reference>
<protein>
    <submittedName>
        <fullName evidence="2">Uncharacterized protein</fullName>
    </submittedName>
</protein>
<feature type="region of interest" description="Disordered" evidence="1">
    <location>
        <begin position="67"/>
        <end position="108"/>
    </location>
</feature>
<proteinExistence type="predicted"/>
<feature type="region of interest" description="Disordered" evidence="1">
    <location>
        <begin position="113"/>
        <end position="132"/>
    </location>
</feature>
<evidence type="ECO:0000313" key="3">
    <source>
        <dbReference type="Proteomes" id="UP001054837"/>
    </source>
</evidence>
<dbReference type="AlphaFoldDB" id="A0AAV4NI02"/>
<sequence length="132" mass="14834">MTPQGFGEGRRLLLKSCRNRDAVAGNWIFDSQPLSCYFLSSRWKKIEQQTGVLQKWVTICSIEGDGCQNRKRKRKKKECSRGRCGRKKKNTPPPPKVVEQPISVKNEGLDRVVATGKYDGRNGGGGGGLRRR</sequence>
<evidence type="ECO:0000313" key="2">
    <source>
        <dbReference type="EMBL" id="GIX84412.1"/>
    </source>
</evidence>
<accession>A0AAV4NI02</accession>
<dbReference type="Proteomes" id="UP001054837">
    <property type="component" value="Unassembled WGS sequence"/>
</dbReference>
<keyword evidence="3" id="KW-1185">Reference proteome</keyword>
<name>A0AAV4NI02_9ARAC</name>